<evidence type="ECO:0000313" key="1">
    <source>
        <dbReference type="EMBL" id="QJA85104.1"/>
    </source>
</evidence>
<proteinExistence type="predicted"/>
<organism evidence="1">
    <name type="scientific">viral metagenome</name>
    <dbReference type="NCBI Taxonomy" id="1070528"/>
    <lineage>
        <taxon>unclassified sequences</taxon>
        <taxon>metagenomes</taxon>
        <taxon>organismal metagenomes</taxon>
    </lineage>
</organism>
<name>A0A6M3KUI1_9ZZZZ</name>
<gene>
    <name evidence="1" type="ORF">MM415B02273_0003</name>
</gene>
<accession>A0A6M3KUI1</accession>
<reference evidence="1" key="1">
    <citation type="submission" date="2020-03" db="EMBL/GenBank/DDBJ databases">
        <title>The deep terrestrial virosphere.</title>
        <authorList>
            <person name="Holmfeldt K."/>
            <person name="Nilsson E."/>
            <person name="Simone D."/>
            <person name="Lopez-Fernandez M."/>
            <person name="Wu X."/>
            <person name="de Brujin I."/>
            <person name="Lundin D."/>
            <person name="Andersson A."/>
            <person name="Bertilsson S."/>
            <person name="Dopson M."/>
        </authorList>
    </citation>
    <scope>NUCLEOTIDE SEQUENCE</scope>
    <source>
        <strain evidence="1">MM415B02273</strain>
    </source>
</reference>
<dbReference type="EMBL" id="MT142555">
    <property type="protein sequence ID" value="QJA85104.1"/>
    <property type="molecule type" value="Genomic_DNA"/>
</dbReference>
<sequence>MKKILIICKGKDLDRIAKTIVFVKNGIGAVHELGQISEN</sequence>
<protein>
    <submittedName>
        <fullName evidence="1">Uncharacterized protein</fullName>
    </submittedName>
</protein>
<dbReference type="AlphaFoldDB" id="A0A6M3KUI1"/>